<sequence length="238" mass="25843">MSDLAKIPVLLASAAAFDMGIRPPNPPPSKEESVKPTTVLEKFVNFAAVGVPHLYGGLGWAAALCEVAVILARRYPSSPLAQQTLRTLLSSPSTPIRLSPAILAAALAATAGGLLRKWCFVHLGRLFTYQLSIRQGHTLVTSGPYAIVRHPSYTGVWLMSMGWHAMHLLPGSWVRESGVLQTAAGRAAALVMLCLSAVAAPGLLARVPREDKMMKDQFGEQWDEWAKKTPYRLVPYIY</sequence>
<dbReference type="GO" id="GO:0005789">
    <property type="term" value="C:endoplasmic reticulum membrane"/>
    <property type="evidence" value="ECO:0007669"/>
    <property type="project" value="UniProtKB-SubCell"/>
</dbReference>
<evidence type="ECO:0000313" key="7">
    <source>
        <dbReference type="Proteomes" id="UP000305948"/>
    </source>
</evidence>
<name>A0A5C3N6I9_9AGAM</name>
<keyword evidence="5" id="KW-0489">Methyltransferase</keyword>
<accession>A0A5C3N6I9</accession>
<dbReference type="EMBL" id="ML213509">
    <property type="protein sequence ID" value="TFK52665.1"/>
    <property type="molecule type" value="Genomic_DNA"/>
</dbReference>
<evidence type="ECO:0000256" key="5">
    <source>
        <dbReference type="RuleBase" id="RU362022"/>
    </source>
</evidence>
<keyword evidence="5" id="KW-0808">Transferase</keyword>
<dbReference type="Gene3D" id="1.20.120.1630">
    <property type="match status" value="1"/>
</dbReference>
<evidence type="ECO:0000256" key="4">
    <source>
        <dbReference type="ARBA" id="ARBA00023136"/>
    </source>
</evidence>
<dbReference type="Pfam" id="PF04140">
    <property type="entry name" value="ICMT"/>
    <property type="match status" value="1"/>
</dbReference>
<evidence type="ECO:0000256" key="2">
    <source>
        <dbReference type="ARBA" id="ARBA00022692"/>
    </source>
</evidence>
<dbReference type="Proteomes" id="UP000305948">
    <property type="component" value="Unassembled WGS sequence"/>
</dbReference>
<dbReference type="PANTHER" id="PTHR12714:SF9">
    <property type="entry name" value="PROTEIN-S-ISOPRENYLCYSTEINE O-METHYLTRANSFERASE"/>
    <property type="match status" value="1"/>
</dbReference>
<comment type="subcellular location">
    <subcellularLocation>
        <location evidence="5">Endoplasmic reticulum membrane</location>
        <topology evidence="5">Multi-pass membrane protein</topology>
    </subcellularLocation>
    <subcellularLocation>
        <location evidence="1">Membrane</location>
        <topology evidence="1">Multi-pass membrane protein</topology>
    </subcellularLocation>
</comment>
<keyword evidence="2 5" id="KW-0812">Transmembrane</keyword>
<dbReference type="OrthoDB" id="422086at2759"/>
<dbReference type="EC" id="2.1.1.100" evidence="5"/>
<keyword evidence="5" id="KW-0256">Endoplasmic reticulum</keyword>
<keyword evidence="3 5" id="KW-1133">Transmembrane helix</keyword>
<comment type="caution">
    <text evidence="5">Lacks conserved residue(s) required for the propagation of feature annotation.</text>
</comment>
<keyword evidence="4 5" id="KW-0472">Membrane</keyword>
<dbReference type="STRING" id="5364.A0A5C3N6I9"/>
<gene>
    <name evidence="6" type="ORF">OE88DRAFT_1734626</name>
</gene>
<dbReference type="GO" id="GO:0032259">
    <property type="term" value="P:methylation"/>
    <property type="evidence" value="ECO:0007669"/>
    <property type="project" value="UniProtKB-KW"/>
</dbReference>
<keyword evidence="5" id="KW-0949">S-adenosyl-L-methionine</keyword>
<keyword evidence="7" id="KW-1185">Reference proteome</keyword>
<protein>
    <recommendedName>
        <fullName evidence="5">Protein-S-isoprenylcysteine O-methyltransferase</fullName>
        <ecNumber evidence="5">2.1.1.100</ecNumber>
    </recommendedName>
</protein>
<proteinExistence type="inferred from homology"/>
<evidence type="ECO:0000256" key="1">
    <source>
        <dbReference type="ARBA" id="ARBA00004141"/>
    </source>
</evidence>
<reference evidence="6 7" key="1">
    <citation type="journal article" date="2019" name="Nat. Ecol. Evol.">
        <title>Megaphylogeny resolves global patterns of mushroom evolution.</title>
        <authorList>
            <person name="Varga T."/>
            <person name="Krizsan K."/>
            <person name="Foldi C."/>
            <person name="Dima B."/>
            <person name="Sanchez-Garcia M."/>
            <person name="Sanchez-Ramirez S."/>
            <person name="Szollosi G.J."/>
            <person name="Szarkandi J.G."/>
            <person name="Papp V."/>
            <person name="Albert L."/>
            <person name="Andreopoulos W."/>
            <person name="Angelini C."/>
            <person name="Antonin V."/>
            <person name="Barry K.W."/>
            <person name="Bougher N.L."/>
            <person name="Buchanan P."/>
            <person name="Buyck B."/>
            <person name="Bense V."/>
            <person name="Catcheside P."/>
            <person name="Chovatia M."/>
            <person name="Cooper J."/>
            <person name="Damon W."/>
            <person name="Desjardin D."/>
            <person name="Finy P."/>
            <person name="Geml J."/>
            <person name="Haridas S."/>
            <person name="Hughes K."/>
            <person name="Justo A."/>
            <person name="Karasinski D."/>
            <person name="Kautmanova I."/>
            <person name="Kiss B."/>
            <person name="Kocsube S."/>
            <person name="Kotiranta H."/>
            <person name="LaButti K.M."/>
            <person name="Lechner B.E."/>
            <person name="Liimatainen K."/>
            <person name="Lipzen A."/>
            <person name="Lukacs Z."/>
            <person name="Mihaltcheva S."/>
            <person name="Morgado L.N."/>
            <person name="Niskanen T."/>
            <person name="Noordeloos M.E."/>
            <person name="Ohm R.A."/>
            <person name="Ortiz-Santana B."/>
            <person name="Ovrebo C."/>
            <person name="Racz N."/>
            <person name="Riley R."/>
            <person name="Savchenko A."/>
            <person name="Shiryaev A."/>
            <person name="Soop K."/>
            <person name="Spirin V."/>
            <person name="Szebenyi C."/>
            <person name="Tomsovsky M."/>
            <person name="Tulloss R.E."/>
            <person name="Uehling J."/>
            <person name="Grigoriev I.V."/>
            <person name="Vagvolgyi C."/>
            <person name="Papp T."/>
            <person name="Martin F.M."/>
            <person name="Miettinen O."/>
            <person name="Hibbett D.S."/>
            <person name="Nagy L.G."/>
        </authorList>
    </citation>
    <scope>NUCLEOTIDE SEQUENCE [LARGE SCALE GENOMIC DNA]</scope>
    <source>
        <strain evidence="6 7">OMC1185</strain>
    </source>
</reference>
<comment type="similarity">
    <text evidence="5">Belongs to the class VI-like SAM-binding methyltransferase superfamily. Isoprenylcysteine carboxyl methyltransferase family.</text>
</comment>
<dbReference type="AlphaFoldDB" id="A0A5C3N6I9"/>
<evidence type="ECO:0000313" key="6">
    <source>
        <dbReference type="EMBL" id="TFK52665.1"/>
    </source>
</evidence>
<dbReference type="PANTHER" id="PTHR12714">
    <property type="entry name" value="PROTEIN-S ISOPRENYLCYSTEINE O-METHYLTRANSFERASE"/>
    <property type="match status" value="1"/>
</dbReference>
<evidence type="ECO:0000256" key="3">
    <source>
        <dbReference type="ARBA" id="ARBA00022989"/>
    </source>
</evidence>
<dbReference type="InterPro" id="IPR007269">
    <property type="entry name" value="ICMT_MeTrfase"/>
</dbReference>
<organism evidence="6 7">
    <name type="scientific">Heliocybe sulcata</name>
    <dbReference type="NCBI Taxonomy" id="5364"/>
    <lineage>
        <taxon>Eukaryota</taxon>
        <taxon>Fungi</taxon>
        <taxon>Dikarya</taxon>
        <taxon>Basidiomycota</taxon>
        <taxon>Agaricomycotina</taxon>
        <taxon>Agaricomycetes</taxon>
        <taxon>Gloeophyllales</taxon>
        <taxon>Gloeophyllaceae</taxon>
        <taxon>Heliocybe</taxon>
    </lineage>
</organism>
<feature type="transmembrane region" description="Helical" evidence="5">
    <location>
        <begin position="183"/>
        <end position="205"/>
    </location>
</feature>
<dbReference type="GO" id="GO:0004671">
    <property type="term" value="F:protein C-terminal S-isoprenylcysteine carboxyl O-methyltransferase activity"/>
    <property type="evidence" value="ECO:0007669"/>
    <property type="project" value="UniProtKB-EC"/>
</dbReference>
<comment type="catalytic activity">
    <reaction evidence="5">
        <text>[protein]-C-terminal S-[(2E,6E)-farnesyl]-L-cysteine + S-adenosyl-L-methionine = [protein]-C-terminal S-[(2E,6E)-farnesyl]-L-cysteine methyl ester + S-adenosyl-L-homocysteine</text>
        <dbReference type="Rhea" id="RHEA:21672"/>
        <dbReference type="Rhea" id="RHEA-COMP:12125"/>
        <dbReference type="Rhea" id="RHEA-COMP:12126"/>
        <dbReference type="ChEBI" id="CHEBI:57856"/>
        <dbReference type="ChEBI" id="CHEBI:59789"/>
        <dbReference type="ChEBI" id="CHEBI:90510"/>
        <dbReference type="ChEBI" id="CHEBI:90511"/>
        <dbReference type="EC" id="2.1.1.100"/>
    </reaction>
</comment>